<feature type="non-terminal residue" evidence="1">
    <location>
        <position position="124"/>
    </location>
</feature>
<reference evidence="1 2" key="1">
    <citation type="submission" date="2016-06" db="EMBL/GenBank/DDBJ databases">
        <title>The Draft Genome Sequence and Annotation of the Desert Woodrat Neotoma lepida.</title>
        <authorList>
            <person name="Campbell M."/>
            <person name="Oakeson K.F."/>
            <person name="Yandell M."/>
            <person name="Halpert J.R."/>
            <person name="Dearing D."/>
        </authorList>
    </citation>
    <scope>NUCLEOTIDE SEQUENCE [LARGE SCALE GENOMIC DNA]</scope>
    <source>
        <strain evidence="1">417</strain>
        <tissue evidence="1">Liver</tissue>
    </source>
</reference>
<dbReference type="AlphaFoldDB" id="A0A1A6GYP0"/>
<comment type="caution">
    <text evidence="1">The sequence shown here is derived from an EMBL/GenBank/DDBJ whole genome shotgun (WGS) entry which is preliminary data.</text>
</comment>
<keyword evidence="2" id="KW-1185">Reference proteome</keyword>
<feature type="non-terminal residue" evidence="1">
    <location>
        <position position="1"/>
    </location>
</feature>
<organism evidence="1 2">
    <name type="scientific">Neotoma lepida</name>
    <name type="common">Desert woodrat</name>
    <dbReference type="NCBI Taxonomy" id="56216"/>
    <lineage>
        <taxon>Eukaryota</taxon>
        <taxon>Metazoa</taxon>
        <taxon>Chordata</taxon>
        <taxon>Craniata</taxon>
        <taxon>Vertebrata</taxon>
        <taxon>Euteleostomi</taxon>
        <taxon>Mammalia</taxon>
        <taxon>Eutheria</taxon>
        <taxon>Euarchontoglires</taxon>
        <taxon>Glires</taxon>
        <taxon>Rodentia</taxon>
        <taxon>Myomorpha</taxon>
        <taxon>Muroidea</taxon>
        <taxon>Cricetidae</taxon>
        <taxon>Neotominae</taxon>
        <taxon>Neotoma</taxon>
    </lineage>
</organism>
<sequence>VKKSFQTLTSFLKLTRSSVQKDKTLATSILQYLPCPTLYKGTITGKETNTQMMTVTWAFPSLPFRSLKKAPYLETLKDVLWDQICDSTKGSAKIIETEIIPLFSKLDKLQHLYLNVYLLNEHLE</sequence>
<gene>
    <name evidence="1" type="ORF">A6R68_00193</name>
</gene>
<dbReference type="EMBL" id="LZPO01059612">
    <property type="protein sequence ID" value="OBS71266.1"/>
    <property type="molecule type" value="Genomic_DNA"/>
</dbReference>
<protein>
    <submittedName>
        <fullName evidence="1">Uncharacterized protein</fullName>
    </submittedName>
</protein>
<dbReference type="Proteomes" id="UP000092124">
    <property type="component" value="Unassembled WGS sequence"/>
</dbReference>
<evidence type="ECO:0000313" key="2">
    <source>
        <dbReference type="Proteomes" id="UP000092124"/>
    </source>
</evidence>
<evidence type="ECO:0000313" key="1">
    <source>
        <dbReference type="EMBL" id="OBS71266.1"/>
    </source>
</evidence>
<name>A0A1A6GYP0_NEOLE</name>
<accession>A0A1A6GYP0</accession>
<proteinExistence type="predicted"/>